<evidence type="ECO:0000313" key="2">
    <source>
        <dbReference type="EMBL" id="KWX02223.1"/>
    </source>
</evidence>
<dbReference type="EMBL" id="LAXD01000001">
    <property type="protein sequence ID" value="KWX02223.1"/>
    <property type="molecule type" value="Genomic_DNA"/>
</dbReference>
<keyword evidence="3" id="KW-1185">Reference proteome</keyword>
<name>A0A132MWK7_9ACTN</name>
<dbReference type="Gene3D" id="3.30.420.240">
    <property type="match status" value="1"/>
</dbReference>
<organism evidence="2 3">
    <name type="scientific">Carbonactinospora thermoautotrophica</name>
    <dbReference type="NCBI Taxonomy" id="1469144"/>
    <lineage>
        <taxon>Bacteria</taxon>
        <taxon>Bacillati</taxon>
        <taxon>Actinomycetota</taxon>
        <taxon>Actinomycetes</taxon>
        <taxon>Kitasatosporales</taxon>
        <taxon>Carbonactinosporaceae</taxon>
        <taxon>Carbonactinospora</taxon>
    </lineage>
</organism>
<evidence type="ECO:0000313" key="3">
    <source>
        <dbReference type="Proteomes" id="UP000070188"/>
    </source>
</evidence>
<dbReference type="Gene3D" id="3.40.50.300">
    <property type="entry name" value="P-loop containing nucleotide triphosphate hydrolases"/>
    <property type="match status" value="1"/>
</dbReference>
<dbReference type="AlphaFoldDB" id="A0A132MWK7"/>
<dbReference type="STRING" id="1469144.LI90_3266"/>
<comment type="caution">
    <text evidence="2">The sequence shown here is derived from an EMBL/GenBank/DDBJ whole genome shotgun (WGS) entry which is preliminary data.</text>
</comment>
<gene>
    <name evidence="2" type="ORF">LI90_3266</name>
</gene>
<dbReference type="PATRIC" id="fig|1469144.10.peg.3513"/>
<dbReference type="RefSeq" id="WP_232778538.1">
    <property type="nucleotide sequence ID" value="NZ_JYIJ01000017.1"/>
</dbReference>
<reference evidence="3" key="1">
    <citation type="submission" date="2015-04" db="EMBL/GenBank/DDBJ databases">
        <title>Physiological reanalysis, assessment of diazotrophy, and genome sequences of multiple isolates of Streptomyces thermoautotrophicus.</title>
        <authorList>
            <person name="MacKellar D.C."/>
            <person name="Lieber L."/>
            <person name="Norman J."/>
            <person name="Bolger A."/>
            <person name="Tobin C."/>
            <person name="Murray J.W."/>
            <person name="Chang R."/>
            <person name="Ford T."/>
            <person name="Nguyen P.Q."/>
            <person name="Woodward J."/>
            <person name="Permingeat H."/>
            <person name="Joshi N.S."/>
            <person name="Silver P.A."/>
            <person name="Usadel B."/>
            <person name="Rutherford A.W."/>
            <person name="Friesen M."/>
            <person name="Prell J."/>
        </authorList>
    </citation>
    <scope>NUCLEOTIDE SEQUENCE [LARGE SCALE GENOMIC DNA]</scope>
    <source>
        <strain evidence="3">H1</strain>
    </source>
</reference>
<evidence type="ECO:0000256" key="1">
    <source>
        <dbReference type="SAM" id="MobiDB-lite"/>
    </source>
</evidence>
<proteinExistence type="predicted"/>
<accession>A0A132MWK7</accession>
<feature type="compositionally biased region" description="Polar residues" evidence="1">
    <location>
        <begin position="1"/>
        <end position="11"/>
    </location>
</feature>
<dbReference type="Proteomes" id="UP000070188">
    <property type="component" value="Unassembled WGS sequence"/>
</dbReference>
<protein>
    <submittedName>
        <fullName evidence="2">Terminase B protein</fullName>
    </submittedName>
</protein>
<feature type="region of interest" description="Disordered" evidence="1">
    <location>
        <begin position="1"/>
        <end position="26"/>
    </location>
</feature>
<sequence>MAAAVNLTTPAQAARSMAGRGPGVRSREAGRLADDLLRAPAPVRRKFLATLKDNKREMAFVFQEVRREIGSLYGLWHDTPSGFVEDVIGETVWSKQREFLDAIVTHKRVAIPAGFGVGKTFGAGRLVAWAGAVNAPGSIVIVTTATRFRQVRYQLWPHIRSAVTKAGLPGTVDTTQWKMPDVNGNEVVVAYGFTAPPNDEAAMQGIHGTPKLLLVVDEAGGIDKLIGRGTNNLLTGDAKLLAIGNPPMNEPGSWFEELCAEGEDPEEPATSTIRIAAIDSPAITGEPTPVCKACVPNLDGHTIAGGVPSHLPDWDWLHRTLREYGAPVERSAPLDEVVRAINENPHPYLVAKVLAQFPKDSGNRVIPASWVEAAELAEDSTGEGYVRLCDLGLPDETETFTVKRGAWVRLGVDVAADGGDEFAIYRAIGDVVHKVHVSSGAQNADPARVAERVLEEIDRAQRLANALGTRVPVRVKVDKNGLGWGVVGNLERWAQTGRHKAQIVGVMVSERPEKDDPGAVMRPYRKRDEMWLAGRFLLQPDPSTGYGRLRLRVDHQCKVQLSNPQLGHHTTGYVVVESKESMRKRGVSSPDRAEAALLALYEPYPVGVKKRRGLLVG</sequence>
<dbReference type="SUPFAM" id="SSF52540">
    <property type="entry name" value="P-loop containing nucleoside triphosphate hydrolases"/>
    <property type="match status" value="1"/>
</dbReference>
<dbReference type="InterPro" id="IPR027417">
    <property type="entry name" value="P-loop_NTPase"/>
</dbReference>